<keyword evidence="2" id="KW-1185">Reference proteome</keyword>
<comment type="caution">
    <text evidence="1">The sequence shown here is derived from an EMBL/GenBank/DDBJ whole genome shotgun (WGS) entry which is preliminary data.</text>
</comment>
<evidence type="ECO:0000313" key="2">
    <source>
        <dbReference type="Proteomes" id="UP000616724"/>
    </source>
</evidence>
<gene>
    <name evidence="1" type="ORF">Plo01_25850</name>
</gene>
<proteinExistence type="predicted"/>
<dbReference type="EMBL" id="BOOH01000019">
    <property type="protein sequence ID" value="GIH76156.1"/>
    <property type="molecule type" value="Genomic_DNA"/>
</dbReference>
<sequence length="207" mass="22296">MTPAETVADLAAELGQLLPELVALLPEPVADATTGSSQHHKVTGSPAPWHAEAAGVLFTIHAGVRDLEQDLIYVVSGQLRDRRGGSDGNTLAALAAITRLVHGAPETRTRQVQATLSGWIHAACQVRDIGRAERWIPIHVPAGELPPACPYCSTYSIRLAQESGRVRCANGRCRDIEGNPPRGRLDRNQLNGSALIAWRDGRQTYYG</sequence>
<dbReference type="RefSeq" id="WP_203890768.1">
    <property type="nucleotide sequence ID" value="NZ_BOOH01000019.1"/>
</dbReference>
<dbReference type="Proteomes" id="UP000616724">
    <property type="component" value="Unassembled WGS sequence"/>
</dbReference>
<reference evidence="1 2" key="1">
    <citation type="submission" date="2021-01" db="EMBL/GenBank/DDBJ databases">
        <title>Whole genome shotgun sequence of Planobispora longispora NBRC 13918.</title>
        <authorList>
            <person name="Komaki H."/>
            <person name="Tamura T."/>
        </authorList>
    </citation>
    <scope>NUCLEOTIDE SEQUENCE [LARGE SCALE GENOMIC DNA]</scope>
    <source>
        <strain evidence="1 2">NBRC 13918</strain>
    </source>
</reference>
<accession>A0A8J3W5S8</accession>
<evidence type="ECO:0000313" key="1">
    <source>
        <dbReference type="EMBL" id="GIH76156.1"/>
    </source>
</evidence>
<dbReference type="AlphaFoldDB" id="A0A8J3W5S8"/>
<organism evidence="1 2">
    <name type="scientific">Planobispora longispora</name>
    <dbReference type="NCBI Taxonomy" id="28887"/>
    <lineage>
        <taxon>Bacteria</taxon>
        <taxon>Bacillati</taxon>
        <taxon>Actinomycetota</taxon>
        <taxon>Actinomycetes</taxon>
        <taxon>Streptosporangiales</taxon>
        <taxon>Streptosporangiaceae</taxon>
        <taxon>Planobispora</taxon>
    </lineage>
</organism>
<protein>
    <submittedName>
        <fullName evidence="1">Uncharacterized protein</fullName>
    </submittedName>
</protein>
<name>A0A8J3W5S8_9ACTN</name>